<evidence type="ECO:0000313" key="1">
    <source>
        <dbReference type="EMBL" id="QEH93722.1"/>
    </source>
</evidence>
<gene>
    <name evidence="1" type="ORF">FV141_09415</name>
</gene>
<proteinExistence type="predicted"/>
<dbReference type="RefSeq" id="WP_047311882.1">
    <property type="nucleotide sequence ID" value="NZ_JALXQV010000027.1"/>
</dbReference>
<evidence type="ECO:0008006" key="3">
    <source>
        <dbReference type="Google" id="ProtNLM"/>
    </source>
</evidence>
<reference evidence="1 2" key="1">
    <citation type="submission" date="2019-08" db="EMBL/GenBank/DDBJ databases">
        <title>Dermacoccus abyssi strain HZAU 226, whole genome Nanopore sequencing project.</title>
        <authorList>
            <person name="Guo A."/>
            <person name="Zhang X."/>
            <person name="Ruan Y."/>
            <person name="Liu W."/>
            <person name="Chen Q."/>
            <person name="Gu L."/>
        </authorList>
    </citation>
    <scope>NUCLEOTIDE SEQUENCE [LARGE SCALE GENOMIC DNA]</scope>
    <source>
        <strain evidence="1 2">HZAU 226</strain>
    </source>
</reference>
<dbReference type="EMBL" id="CP043031">
    <property type="protein sequence ID" value="QEH93722.1"/>
    <property type="molecule type" value="Genomic_DNA"/>
</dbReference>
<sequence length="296" mass="33512">MHHANHFYGHAHIMAEYAGVQGVPRIWGFLQHGWNIHDGFAVGTTFVAGYPKLVWSNTVARRGWALGLHPYVVVGAPWAYLLEQHDQRGWEATDPEREGTIVYPFHGWEGQQIVGSHEEYMREIREVEGDVPITVSLYINEYRDARVRRIYESLGARVITHGERGYMWKNTDVNFLRKQLAEIRRHRRVVSNRASSALFYGASAGAQIGIYGDPMEIMNDHAILGGSQKPHRLLPELYQPFVPLELGRQLAAEELGQDALLNPAEVREAFGWQRQPLRDDGGLVTPLPESAVTVDS</sequence>
<organism evidence="1 2">
    <name type="scientific">Dermacoccus abyssi</name>
    <dbReference type="NCBI Taxonomy" id="322596"/>
    <lineage>
        <taxon>Bacteria</taxon>
        <taxon>Bacillati</taxon>
        <taxon>Actinomycetota</taxon>
        <taxon>Actinomycetes</taxon>
        <taxon>Micrococcales</taxon>
        <taxon>Dermacoccaceae</taxon>
        <taxon>Dermacoccus</taxon>
    </lineage>
</organism>
<accession>A0ABX5ZAS0</accession>
<name>A0ABX5ZAS0_9MICO</name>
<dbReference type="Proteomes" id="UP000323565">
    <property type="component" value="Chromosome"/>
</dbReference>
<keyword evidence="2" id="KW-1185">Reference proteome</keyword>
<protein>
    <recommendedName>
        <fullName evidence="3">Amidohydrolase-related domain-containing protein</fullName>
    </recommendedName>
</protein>
<evidence type="ECO:0000313" key="2">
    <source>
        <dbReference type="Proteomes" id="UP000323565"/>
    </source>
</evidence>